<dbReference type="CDD" id="cd17323">
    <property type="entry name" value="MFS_Tpo1_MDR_like"/>
    <property type="match status" value="1"/>
</dbReference>
<evidence type="ECO:0000256" key="1">
    <source>
        <dbReference type="ARBA" id="ARBA00004141"/>
    </source>
</evidence>
<evidence type="ECO:0000256" key="5">
    <source>
        <dbReference type="SAM" id="Phobius"/>
    </source>
</evidence>
<keyword evidence="3 5" id="KW-1133">Transmembrane helix</keyword>
<dbReference type="InterPro" id="IPR020846">
    <property type="entry name" value="MFS_dom"/>
</dbReference>
<dbReference type="RefSeq" id="XP_018269622.1">
    <property type="nucleotide sequence ID" value="XM_018417494.1"/>
</dbReference>
<dbReference type="PANTHER" id="PTHR23502">
    <property type="entry name" value="MAJOR FACILITATOR SUPERFAMILY"/>
    <property type="match status" value="1"/>
</dbReference>
<dbReference type="GO" id="GO:0140115">
    <property type="term" value="P:export across plasma membrane"/>
    <property type="evidence" value="ECO:0007669"/>
    <property type="project" value="UniProtKB-ARBA"/>
</dbReference>
<keyword evidence="4 5" id="KW-0472">Membrane</keyword>
<dbReference type="Proteomes" id="UP000053890">
    <property type="component" value="Unassembled WGS sequence"/>
</dbReference>
<feature type="transmembrane region" description="Helical" evidence="5">
    <location>
        <begin position="379"/>
        <end position="403"/>
    </location>
</feature>
<dbReference type="InterPro" id="IPR005829">
    <property type="entry name" value="Sugar_transporter_CS"/>
</dbReference>
<dbReference type="InterPro" id="IPR036259">
    <property type="entry name" value="MFS_trans_sf"/>
</dbReference>
<dbReference type="GO" id="GO:0042908">
    <property type="term" value="P:xenobiotic transport"/>
    <property type="evidence" value="ECO:0007669"/>
    <property type="project" value="UniProtKB-ARBA"/>
</dbReference>
<feature type="transmembrane region" description="Helical" evidence="5">
    <location>
        <begin position="269"/>
        <end position="294"/>
    </location>
</feature>
<dbReference type="InterPro" id="IPR011701">
    <property type="entry name" value="MFS"/>
</dbReference>
<dbReference type="AlphaFoldDB" id="A0A0N8PZX9"/>
<keyword evidence="2 5" id="KW-0812">Transmembrane</keyword>
<evidence type="ECO:0000313" key="7">
    <source>
        <dbReference type="EMBL" id="KPV73573.1"/>
    </source>
</evidence>
<feature type="transmembrane region" description="Helical" evidence="5">
    <location>
        <begin position="240"/>
        <end position="263"/>
    </location>
</feature>
<name>A0A0N8PZX9_RHOGW</name>
<dbReference type="PANTHER" id="PTHR23502:SF48">
    <property type="entry name" value="MULTIDRUG TRANSPORTER, PUTATIVE (AFU_ORTHOLOGUE AFUA_5G02700)-RELATED"/>
    <property type="match status" value="1"/>
</dbReference>
<comment type="subcellular location">
    <subcellularLocation>
        <location evidence="1">Membrane</location>
        <topology evidence="1">Multi-pass membrane protein</topology>
    </subcellularLocation>
</comment>
<feature type="transmembrane region" description="Helical" evidence="5">
    <location>
        <begin position="117"/>
        <end position="138"/>
    </location>
</feature>
<evidence type="ECO:0000256" key="4">
    <source>
        <dbReference type="ARBA" id="ARBA00023136"/>
    </source>
</evidence>
<dbReference type="Gene3D" id="1.20.1250.20">
    <property type="entry name" value="MFS general substrate transporter like domains"/>
    <property type="match status" value="1"/>
</dbReference>
<dbReference type="OrthoDB" id="6770063at2759"/>
<feature type="transmembrane region" description="Helical" evidence="5">
    <location>
        <begin position="492"/>
        <end position="510"/>
    </location>
</feature>
<feature type="transmembrane region" description="Helical" evidence="5">
    <location>
        <begin position="206"/>
        <end position="228"/>
    </location>
</feature>
<dbReference type="GO" id="GO:0005886">
    <property type="term" value="C:plasma membrane"/>
    <property type="evidence" value="ECO:0007669"/>
    <property type="project" value="TreeGrafter"/>
</dbReference>
<evidence type="ECO:0000259" key="6">
    <source>
        <dbReference type="PROSITE" id="PS50850"/>
    </source>
</evidence>
<gene>
    <name evidence="7" type="ORF">RHOBADRAFT_54779</name>
</gene>
<evidence type="ECO:0000313" key="8">
    <source>
        <dbReference type="Proteomes" id="UP000053890"/>
    </source>
</evidence>
<dbReference type="OMA" id="PMMLSCW"/>
<feature type="transmembrane region" description="Helical" evidence="5">
    <location>
        <begin position="345"/>
        <end position="367"/>
    </location>
</feature>
<dbReference type="Pfam" id="PF07690">
    <property type="entry name" value="MFS_1"/>
    <property type="match status" value="1"/>
</dbReference>
<feature type="transmembrane region" description="Helical" evidence="5">
    <location>
        <begin position="424"/>
        <end position="446"/>
    </location>
</feature>
<feature type="transmembrane region" description="Helical" evidence="5">
    <location>
        <begin position="176"/>
        <end position="194"/>
    </location>
</feature>
<dbReference type="SUPFAM" id="SSF103473">
    <property type="entry name" value="MFS general substrate transporter"/>
    <property type="match status" value="1"/>
</dbReference>
<reference evidence="7 8" key="1">
    <citation type="journal article" date="2015" name="Front. Microbiol.">
        <title>Genome sequence of the plant growth promoting endophytic yeast Rhodotorula graminis WP1.</title>
        <authorList>
            <person name="Firrincieli A."/>
            <person name="Otillar R."/>
            <person name="Salamov A."/>
            <person name="Schmutz J."/>
            <person name="Khan Z."/>
            <person name="Redman R.S."/>
            <person name="Fleck N.D."/>
            <person name="Lindquist E."/>
            <person name="Grigoriev I.V."/>
            <person name="Doty S.L."/>
        </authorList>
    </citation>
    <scope>NUCLEOTIDE SEQUENCE [LARGE SCALE GENOMIC DNA]</scope>
    <source>
        <strain evidence="7 8">WP1</strain>
    </source>
</reference>
<feature type="domain" description="Major facilitator superfamily (MFS) profile" evidence="6">
    <location>
        <begin position="115"/>
        <end position="543"/>
    </location>
</feature>
<feature type="transmembrane region" description="Helical" evidence="5">
    <location>
        <begin position="150"/>
        <end position="169"/>
    </location>
</feature>
<dbReference type="GeneID" id="28977942"/>
<dbReference type="EMBL" id="KQ474082">
    <property type="protein sequence ID" value="KPV73573.1"/>
    <property type="molecule type" value="Genomic_DNA"/>
</dbReference>
<dbReference type="GO" id="GO:0022857">
    <property type="term" value="F:transmembrane transporter activity"/>
    <property type="evidence" value="ECO:0007669"/>
    <property type="project" value="InterPro"/>
</dbReference>
<keyword evidence="8" id="KW-1185">Reference proteome</keyword>
<accession>A0A0N8PZX9</accession>
<dbReference type="FunFam" id="1.20.1250.20:FF:000011">
    <property type="entry name" value="MFS multidrug transporter, putative"/>
    <property type="match status" value="1"/>
</dbReference>
<dbReference type="STRING" id="578459.A0A0N8PZX9"/>
<evidence type="ECO:0000256" key="3">
    <source>
        <dbReference type="ARBA" id="ARBA00022989"/>
    </source>
</evidence>
<dbReference type="PROSITE" id="PS50850">
    <property type="entry name" value="MFS"/>
    <property type="match status" value="1"/>
</dbReference>
<proteinExistence type="predicted"/>
<evidence type="ECO:0000256" key="2">
    <source>
        <dbReference type="ARBA" id="ARBA00022692"/>
    </source>
</evidence>
<organism evidence="7 8">
    <name type="scientific">Rhodotorula graminis (strain WP1)</name>
    <dbReference type="NCBI Taxonomy" id="578459"/>
    <lineage>
        <taxon>Eukaryota</taxon>
        <taxon>Fungi</taxon>
        <taxon>Dikarya</taxon>
        <taxon>Basidiomycota</taxon>
        <taxon>Pucciniomycotina</taxon>
        <taxon>Microbotryomycetes</taxon>
        <taxon>Sporidiobolales</taxon>
        <taxon>Sporidiobolaceae</taxon>
        <taxon>Rhodotorula</taxon>
    </lineage>
</organism>
<dbReference type="PROSITE" id="PS00216">
    <property type="entry name" value="SUGAR_TRANSPORT_1"/>
    <property type="match status" value="1"/>
</dbReference>
<sequence>MHDLERTLSHGVVQHDLPTAEEPTFPQLTQAGSHTDAYLETSPSGLVLAREAEAPVASHRHGSQSTLVSARQHHGVAADVEKGAAAHGDDAKLVTWKVDDLENPRNFSTAKKWVQTLLPTLLCFMAGLSSSLITGGLPEMAEHYNVSEEVITLTVCVFVVGFGLGPLLLSPLSEMYGRRIVYIVSVFLYFIWTLPGCITDSVAVLVIFRFLAGCSISGVMCNAAGSIGDVWHVNERGFPMALFSGILFISPCLGPLLGGYITIRASWRWMWWVLFIFGGVVWVFTSLTLVETYAPTLLKWRAQKLRKETGDPTIVTEQERQGRPLAEIAHETLLRPLVMLATEPVMMCMSGYLCLVYGLLYAFFFAYPIVFMGHGFDAGQVGLCFLSILIGIALTSVTAIPLQERYYQRQVVKHQGHPPPEARLPLMMACAVVLPVSLFIFAATSIPSVHWAGPLVSGIPFGFALVGIYTAANTYIAVTFSDYSASAMAAKTLARSMCGAGVTMFIVPMYKSIGNLWAGMTWAFISLAMTPIPFVFFFYGAQIRGRSAMASAS</sequence>
<feature type="transmembrane region" description="Helical" evidence="5">
    <location>
        <begin position="458"/>
        <end position="480"/>
    </location>
</feature>
<protein>
    <recommendedName>
        <fullName evidence="6">Major facilitator superfamily (MFS) profile domain-containing protein</fullName>
    </recommendedName>
</protein>
<feature type="transmembrane region" description="Helical" evidence="5">
    <location>
        <begin position="516"/>
        <end position="539"/>
    </location>
</feature>